<dbReference type="Proteomes" id="UP001163046">
    <property type="component" value="Unassembled WGS sequence"/>
</dbReference>
<keyword evidence="5" id="KW-0325">Glycoprotein</keyword>
<dbReference type="PANTHER" id="PTHR45836">
    <property type="entry name" value="SLIT HOMOLOG"/>
    <property type="match status" value="1"/>
</dbReference>
<keyword evidence="3" id="KW-0677">Repeat</keyword>
<feature type="disulfide bond" evidence="6">
    <location>
        <begin position="101"/>
        <end position="111"/>
    </location>
</feature>
<keyword evidence="1 6" id="KW-0245">EGF-like domain</keyword>
<dbReference type="GO" id="GO:0007219">
    <property type="term" value="P:Notch signaling pathway"/>
    <property type="evidence" value="ECO:0007669"/>
    <property type="project" value="TreeGrafter"/>
</dbReference>
<dbReference type="PANTHER" id="PTHR45836:SF13">
    <property type="entry name" value="PROTEIN CRUMBS"/>
    <property type="match status" value="1"/>
</dbReference>
<feature type="domain" description="EGF-like" evidence="7">
    <location>
        <begin position="140"/>
        <end position="177"/>
    </location>
</feature>
<organism evidence="8 9">
    <name type="scientific">Desmophyllum pertusum</name>
    <dbReference type="NCBI Taxonomy" id="174260"/>
    <lineage>
        <taxon>Eukaryota</taxon>
        <taxon>Metazoa</taxon>
        <taxon>Cnidaria</taxon>
        <taxon>Anthozoa</taxon>
        <taxon>Hexacorallia</taxon>
        <taxon>Scleractinia</taxon>
        <taxon>Caryophylliina</taxon>
        <taxon>Caryophylliidae</taxon>
        <taxon>Desmophyllum</taxon>
    </lineage>
</organism>
<evidence type="ECO:0000256" key="6">
    <source>
        <dbReference type="PROSITE-ProRule" id="PRU00076"/>
    </source>
</evidence>
<dbReference type="SMART" id="SM00181">
    <property type="entry name" value="EGF"/>
    <property type="match status" value="4"/>
</dbReference>
<dbReference type="InterPro" id="IPR051355">
    <property type="entry name" value="Notch/Slit_guidance"/>
</dbReference>
<dbReference type="Pfam" id="PF00008">
    <property type="entry name" value="EGF"/>
    <property type="match status" value="3"/>
</dbReference>
<sequence length="241" mass="26357">MSIFDYLECGCPKARPVSNRITLDQKCDKIGGCFCPKYNDKETAFIEGKGCLYTDVNPCASYPCQNNASCRQFYVVGNTKYKCLCQDKYYGQNCECTECTCNKPCLNNGVCTDIGTHIFKCQCPAGFTGATCAEIVPTVGPGSCYSRPCLNGGTCLDRAFGAYDCICTSQYTGPHCDVDKCANCDVNADCIYGRCRCRKGYIGTGYVCVKDDRGTGCEKIVCPINRRCVNGFCICFPGLYC</sequence>
<keyword evidence="2" id="KW-0732">Signal</keyword>
<evidence type="ECO:0000313" key="9">
    <source>
        <dbReference type="Proteomes" id="UP001163046"/>
    </source>
</evidence>
<dbReference type="GO" id="GO:0005509">
    <property type="term" value="F:calcium ion binding"/>
    <property type="evidence" value="ECO:0007669"/>
    <property type="project" value="InterPro"/>
</dbReference>
<dbReference type="InterPro" id="IPR000742">
    <property type="entry name" value="EGF"/>
</dbReference>
<dbReference type="PROSITE" id="PS00022">
    <property type="entry name" value="EGF_1"/>
    <property type="match status" value="3"/>
</dbReference>
<keyword evidence="9" id="KW-1185">Reference proteome</keyword>
<accession>A0A9W9YHY5</accession>
<feature type="domain" description="EGF-like" evidence="7">
    <location>
        <begin position="55"/>
        <end position="95"/>
    </location>
</feature>
<evidence type="ECO:0000256" key="3">
    <source>
        <dbReference type="ARBA" id="ARBA00022737"/>
    </source>
</evidence>
<dbReference type="GO" id="GO:0005886">
    <property type="term" value="C:plasma membrane"/>
    <property type="evidence" value="ECO:0007669"/>
    <property type="project" value="TreeGrafter"/>
</dbReference>
<dbReference type="FunFam" id="2.10.25.10:FF:000143">
    <property type="entry name" value="Protein crumbs 1"/>
    <property type="match status" value="1"/>
</dbReference>
<feature type="domain" description="EGF-like" evidence="7">
    <location>
        <begin position="100"/>
        <end position="133"/>
    </location>
</feature>
<comment type="caution">
    <text evidence="8">The sequence shown here is derived from an EMBL/GenBank/DDBJ whole genome shotgun (WGS) entry which is preliminary data.</text>
</comment>
<feature type="disulfide bond" evidence="6">
    <location>
        <begin position="123"/>
        <end position="132"/>
    </location>
</feature>
<dbReference type="AlphaFoldDB" id="A0A9W9YHY5"/>
<name>A0A9W9YHY5_9CNID</name>
<keyword evidence="4 6" id="KW-1015">Disulfide bond</keyword>
<evidence type="ECO:0000256" key="1">
    <source>
        <dbReference type="ARBA" id="ARBA00022536"/>
    </source>
</evidence>
<dbReference type="SUPFAM" id="SSF57196">
    <property type="entry name" value="EGF/Laminin"/>
    <property type="match status" value="3"/>
</dbReference>
<dbReference type="OrthoDB" id="283575at2759"/>
<dbReference type="PRINTS" id="PR00010">
    <property type="entry name" value="EGFBLOOD"/>
</dbReference>
<reference evidence="8" key="1">
    <citation type="submission" date="2023-01" db="EMBL/GenBank/DDBJ databases">
        <title>Genome assembly of the deep-sea coral Lophelia pertusa.</title>
        <authorList>
            <person name="Herrera S."/>
            <person name="Cordes E."/>
        </authorList>
    </citation>
    <scope>NUCLEOTIDE SEQUENCE</scope>
    <source>
        <strain evidence="8">USNM1676648</strain>
        <tissue evidence="8">Polyp</tissue>
    </source>
</reference>
<evidence type="ECO:0000256" key="2">
    <source>
        <dbReference type="ARBA" id="ARBA00022729"/>
    </source>
</evidence>
<protein>
    <recommendedName>
        <fullName evidence="7">EGF-like domain-containing protein</fullName>
    </recommendedName>
</protein>
<feature type="disulfide bond" evidence="6">
    <location>
        <begin position="85"/>
        <end position="94"/>
    </location>
</feature>
<comment type="caution">
    <text evidence="6">Lacks conserved residue(s) required for the propagation of feature annotation.</text>
</comment>
<evidence type="ECO:0000256" key="4">
    <source>
        <dbReference type="ARBA" id="ARBA00023157"/>
    </source>
</evidence>
<evidence type="ECO:0000313" key="8">
    <source>
        <dbReference type="EMBL" id="KAJ7337768.1"/>
    </source>
</evidence>
<dbReference type="EMBL" id="MU827780">
    <property type="protein sequence ID" value="KAJ7337768.1"/>
    <property type="molecule type" value="Genomic_DNA"/>
</dbReference>
<evidence type="ECO:0000259" key="7">
    <source>
        <dbReference type="PROSITE" id="PS50026"/>
    </source>
</evidence>
<dbReference type="PROSITE" id="PS50026">
    <property type="entry name" value="EGF_3"/>
    <property type="match status" value="3"/>
</dbReference>
<gene>
    <name evidence="8" type="ORF">OS493_007923</name>
</gene>
<dbReference type="SMART" id="SM00179">
    <property type="entry name" value="EGF_CA"/>
    <property type="match status" value="3"/>
</dbReference>
<dbReference type="GO" id="GO:0009986">
    <property type="term" value="C:cell surface"/>
    <property type="evidence" value="ECO:0007669"/>
    <property type="project" value="TreeGrafter"/>
</dbReference>
<dbReference type="GO" id="GO:0043235">
    <property type="term" value="C:receptor complex"/>
    <property type="evidence" value="ECO:0007669"/>
    <property type="project" value="TreeGrafter"/>
</dbReference>
<evidence type="ECO:0000256" key="5">
    <source>
        <dbReference type="ARBA" id="ARBA00023180"/>
    </source>
</evidence>
<dbReference type="GO" id="GO:0007411">
    <property type="term" value="P:axon guidance"/>
    <property type="evidence" value="ECO:0007669"/>
    <property type="project" value="TreeGrafter"/>
</dbReference>
<feature type="disulfide bond" evidence="6">
    <location>
        <begin position="167"/>
        <end position="176"/>
    </location>
</feature>
<dbReference type="InterPro" id="IPR001881">
    <property type="entry name" value="EGF-like_Ca-bd_dom"/>
</dbReference>
<proteinExistence type="predicted"/>
<dbReference type="CDD" id="cd00054">
    <property type="entry name" value="EGF_CA"/>
    <property type="match status" value="1"/>
</dbReference>
<dbReference type="Gene3D" id="2.10.25.10">
    <property type="entry name" value="Laminin"/>
    <property type="match status" value="3"/>
</dbReference>
<dbReference type="PROSITE" id="PS01186">
    <property type="entry name" value="EGF_2"/>
    <property type="match status" value="1"/>
</dbReference>